<keyword evidence="14" id="KW-1185">Reference proteome</keyword>
<feature type="signal peptide" evidence="10">
    <location>
        <begin position="1"/>
        <end position="21"/>
    </location>
</feature>
<evidence type="ECO:0000256" key="3">
    <source>
        <dbReference type="ARBA" id="ARBA00022452"/>
    </source>
</evidence>
<reference evidence="14" key="1">
    <citation type="submission" date="2017-05" db="EMBL/GenBank/DDBJ databases">
        <authorList>
            <person name="Ray J."/>
            <person name="Price M."/>
            <person name="Deutschbauer A."/>
        </authorList>
    </citation>
    <scope>NUCLEOTIDE SEQUENCE [LARGE SCALE GENOMIC DNA]</scope>
    <source>
        <strain evidence="14">DSM 19842</strain>
    </source>
</reference>
<dbReference type="InterPro" id="IPR023996">
    <property type="entry name" value="TonB-dep_OMP_SusC/RagA"/>
</dbReference>
<keyword evidence="7 8" id="KW-0998">Cell outer membrane</keyword>
<evidence type="ECO:0000256" key="2">
    <source>
        <dbReference type="ARBA" id="ARBA00022448"/>
    </source>
</evidence>
<gene>
    <name evidence="13" type="ORF">CA264_11615</name>
</gene>
<dbReference type="GO" id="GO:0009279">
    <property type="term" value="C:cell outer membrane"/>
    <property type="evidence" value="ECO:0007669"/>
    <property type="project" value="UniProtKB-SubCell"/>
</dbReference>
<dbReference type="RefSeq" id="WP_025607342.1">
    <property type="nucleotide sequence ID" value="NZ_CP021235.1"/>
</dbReference>
<dbReference type="Gene3D" id="2.170.130.10">
    <property type="entry name" value="TonB-dependent receptor, plug domain"/>
    <property type="match status" value="1"/>
</dbReference>
<dbReference type="NCBIfam" id="TIGR04057">
    <property type="entry name" value="SusC_RagA_signa"/>
    <property type="match status" value="1"/>
</dbReference>
<dbReference type="InterPro" id="IPR037066">
    <property type="entry name" value="Plug_dom_sf"/>
</dbReference>
<dbReference type="NCBIfam" id="TIGR04056">
    <property type="entry name" value="OMP_RagA_SusC"/>
    <property type="match status" value="1"/>
</dbReference>
<comment type="subcellular location">
    <subcellularLocation>
        <location evidence="1 8">Cell outer membrane</location>
        <topology evidence="1 8">Multi-pass membrane protein</topology>
    </subcellularLocation>
</comment>
<sequence>MKKILLLVFTVGLFMAQHALAQSRTVSGKVTDQEDGQALPGVAVVLKGTPTGTSTGVDGTYSIDVPANHADATLIFKFVGMVEQEIVVGAKKVIDVALQTDAKQLAEVVVTGYTTQNKREVSGSIATVNAEEVSQVPLASFDQALQGKAPGVLIQAQSGQPGAPAAVTIRGKGSIVGTNSPLYIVDGVQIMADDFSTLNPADFSTFNVLKDAAATSLYGSRGANGVIVITTKRGVAGKTRINYNVQYGYSKAPENRLEVMDTNQKLDYELANGNPYGWTEEDLSKLRKVNTDWEDVFFRTGKTVNHTLSASGGNDHTVYYLSGSVFDQTGTVENTGLQRYTGRANIDSRAGDFSFGLNATLGYSEFTNTIENNSVVTTPLNAIRWTNPYETPYDEQGNYTEIMSGQPNALQELLENQYLRQQLKGVGNAYVSYAVPFWEGLTLKTSWGGDFTANEVNNFIDPSTATGRAQTGRSGSLTRTYAKAFRYTGTTSAAYTKTFGIDHRLGVALFNEVVRYKGNNFGFTGYGLGGAFDNEAGVTPGTADNGYIPAVNGSGSVNALVSYFADVQYGFKERYFLNLGARRDGSSRFGSDRRYANFGSVGLSWIVTDEGFMAGLRDNVLNELKLKASYGSAGNQALETDFASRELFARAVYNGVSGLLQTQLANPMLQWERRTTLNAGFELATLQGRLRVTGEFYNALTSDLFLNRQLSRTSGYSSLVTNVGELRNRGVEMSLEGDLLQLKDFTWSATISLTYNKNEITKLVGNDSEIENGIYINRVGEPMNSLYLVRYAGVNPTTGDPQFYTKEGEVTSVYNPNDRVVVGSVEAPLFGGFGTSVNYKGFELSAFFSFVRGNKVYNNDRANIENPQYLYDNLATSMLTEWRKPGDITQIPRWDATWYNDATTRMVESGDFLRLRNVNVSYALPKSLTGRMHVESIKVFAQGQNLKTWTGFAGFDPEVSTGILSGAQYPALRTVTFGLNIGF</sequence>
<dbReference type="SUPFAM" id="SSF49464">
    <property type="entry name" value="Carboxypeptidase regulatory domain-like"/>
    <property type="match status" value="1"/>
</dbReference>
<dbReference type="InterPro" id="IPR012910">
    <property type="entry name" value="Plug_dom"/>
</dbReference>
<evidence type="ECO:0000256" key="5">
    <source>
        <dbReference type="ARBA" id="ARBA00023077"/>
    </source>
</evidence>
<feature type="domain" description="TonB-dependent receptor plug" evidence="12">
    <location>
        <begin position="118"/>
        <end position="226"/>
    </location>
</feature>
<dbReference type="Pfam" id="PF13715">
    <property type="entry name" value="CarbopepD_reg_2"/>
    <property type="match status" value="1"/>
</dbReference>
<feature type="domain" description="TonB-dependent receptor-like beta-barrel" evidence="11">
    <location>
        <begin position="442"/>
        <end position="800"/>
    </location>
</feature>
<dbReference type="AlphaFoldDB" id="A0A1X9YT13"/>
<evidence type="ECO:0000256" key="1">
    <source>
        <dbReference type="ARBA" id="ARBA00004571"/>
    </source>
</evidence>
<organism evidence="13 14">
    <name type="scientific">Pontibacter actiniarum</name>
    <dbReference type="NCBI Taxonomy" id="323450"/>
    <lineage>
        <taxon>Bacteria</taxon>
        <taxon>Pseudomonadati</taxon>
        <taxon>Bacteroidota</taxon>
        <taxon>Cytophagia</taxon>
        <taxon>Cytophagales</taxon>
        <taxon>Hymenobacteraceae</taxon>
        <taxon>Pontibacter</taxon>
    </lineage>
</organism>
<dbReference type="Pfam" id="PF00593">
    <property type="entry name" value="TonB_dep_Rec_b-barrel"/>
    <property type="match status" value="1"/>
</dbReference>
<dbReference type="Proteomes" id="UP000266292">
    <property type="component" value="Chromosome"/>
</dbReference>
<keyword evidence="4 8" id="KW-0812">Transmembrane</keyword>
<evidence type="ECO:0000259" key="11">
    <source>
        <dbReference type="Pfam" id="PF00593"/>
    </source>
</evidence>
<dbReference type="InterPro" id="IPR036942">
    <property type="entry name" value="Beta-barrel_TonB_sf"/>
</dbReference>
<dbReference type="SUPFAM" id="SSF56935">
    <property type="entry name" value="Porins"/>
    <property type="match status" value="1"/>
</dbReference>
<evidence type="ECO:0000313" key="14">
    <source>
        <dbReference type="Proteomes" id="UP000266292"/>
    </source>
</evidence>
<keyword evidence="2 8" id="KW-0813">Transport</keyword>
<evidence type="ECO:0000256" key="10">
    <source>
        <dbReference type="SAM" id="SignalP"/>
    </source>
</evidence>
<keyword evidence="5 9" id="KW-0798">TonB box</keyword>
<dbReference type="InterPro" id="IPR000531">
    <property type="entry name" value="Beta-barrel_TonB"/>
</dbReference>
<evidence type="ECO:0000313" key="13">
    <source>
        <dbReference type="EMBL" id="ARS36029.1"/>
    </source>
</evidence>
<proteinExistence type="inferred from homology"/>
<dbReference type="InterPro" id="IPR008969">
    <property type="entry name" value="CarboxyPept-like_regulatory"/>
</dbReference>
<dbReference type="Gene3D" id="2.40.170.20">
    <property type="entry name" value="TonB-dependent receptor, beta-barrel domain"/>
    <property type="match status" value="1"/>
</dbReference>
<feature type="chain" id="PRO_5011004047" evidence="10">
    <location>
        <begin position="22"/>
        <end position="983"/>
    </location>
</feature>
<keyword evidence="6 8" id="KW-0472">Membrane</keyword>
<accession>A0A1X9YT13</accession>
<evidence type="ECO:0000256" key="9">
    <source>
        <dbReference type="RuleBase" id="RU003357"/>
    </source>
</evidence>
<dbReference type="STRING" id="709015.GCA_000472485_02351"/>
<evidence type="ECO:0000256" key="7">
    <source>
        <dbReference type="ARBA" id="ARBA00023237"/>
    </source>
</evidence>
<name>A0A1X9YT13_9BACT</name>
<dbReference type="Gene3D" id="2.60.40.1120">
    <property type="entry name" value="Carboxypeptidase-like, regulatory domain"/>
    <property type="match status" value="1"/>
</dbReference>
<evidence type="ECO:0000256" key="6">
    <source>
        <dbReference type="ARBA" id="ARBA00023136"/>
    </source>
</evidence>
<dbReference type="Pfam" id="PF07715">
    <property type="entry name" value="Plug"/>
    <property type="match status" value="1"/>
</dbReference>
<dbReference type="InterPro" id="IPR023997">
    <property type="entry name" value="TonB-dep_OMP_SusC/RagA_CS"/>
</dbReference>
<comment type="similarity">
    <text evidence="8 9">Belongs to the TonB-dependent receptor family.</text>
</comment>
<protein>
    <submittedName>
        <fullName evidence="13">SusC/RagA family TonB-linked outer membrane protein</fullName>
    </submittedName>
</protein>
<dbReference type="OrthoDB" id="9768177at2"/>
<dbReference type="EMBL" id="CP021235">
    <property type="protein sequence ID" value="ARS36029.1"/>
    <property type="molecule type" value="Genomic_DNA"/>
</dbReference>
<keyword evidence="10" id="KW-0732">Signal</keyword>
<keyword evidence="3 8" id="KW-1134">Transmembrane beta strand</keyword>
<dbReference type="PROSITE" id="PS52016">
    <property type="entry name" value="TONB_DEPENDENT_REC_3"/>
    <property type="match status" value="1"/>
</dbReference>
<dbReference type="InterPro" id="IPR039426">
    <property type="entry name" value="TonB-dep_rcpt-like"/>
</dbReference>
<evidence type="ECO:0000259" key="12">
    <source>
        <dbReference type="Pfam" id="PF07715"/>
    </source>
</evidence>
<dbReference type="KEGG" id="pact:CA264_11615"/>
<evidence type="ECO:0000256" key="8">
    <source>
        <dbReference type="PROSITE-ProRule" id="PRU01360"/>
    </source>
</evidence>
<evidence type="ECO:0000256" key="4">
    <source>
        <dbReference type="ARBA" id="ARBA00022692"/>
    </source>
</evidence>